<dbReference type="InterPro" id="IPR035906">
    <property type="entry name" value="MetI-like_sf"/>
</dbReference>
<accession>A0ABR7RK70</accession>
<evidence type="ECO:0000256" key="1">
    <source>
        <dbReference type="ARBA" id="ARBA00004651"/>
    </source>
</evidence>
<dbReference type="RefSeq" id="WP_187784150.1">
    <property type="nucleotide sequence ID" value="NZ_JACTVA010000012.1"/>
</dbReference>
<feature type="transmembrane region" description="Helical" evidence="7">
    <location>
        <begin position="134"/>
        <end position="156"/>
    </location>
</feature>
<dbReference type="SUPFAM" id="SSF161098">
    <property type="entry name" value="MetI-like"/>
    <property type="match status" value="1"/>
</dbReference>
<keyword evidence="2 7" id="KW-0813">Transport</keyword>
<protein>
    <submittedName>
        <fullName evidence="9">ABC transporter permease</fullName>
    </submittedName>
</protein>
<dbReference type="PANTHER" id="PTHR43163">
    <property type="entry name" value="DIPEPTIDE TRANSPORT SYSTEM PERMEASE PROTEIN DPPB-RELATED"/>
    <property type="match status" value="1"/>
</dbReference>
<feature type="transmembrane region" description="Helical" evidence="7">
    <location>
        <begin position="249"/>
        <end position="270"/>
    </location>
</feature>
<keyword evidence="6 7" id="KW-0472">Membrane</keyword>
<evidence type="ECO:0000313" key="9">
    <source>
        <dbReference type="EMBL" id="MBC9206976.1"/>
    </source>
</evidence>
<name>A0ABR7RK70_9PROT</name>
<keyword evidence="5 7" id="KW-1133">Transmembrane helix</keyword>
<feature type="transmembrane region" description="Helical" evidence="7">
    <location>
        <begin position="199"/>
        <end position="219"/>
    </location>
</feature>
<gene>
    <name evidence="9" type="ORF">IBL26_09040</name>
</gene>
<dbReference type="Pfam" id="PF00528">
    <property type="entry name" value="BPD_transp_1"/>
    <property type="match status" value="1"/>
</dbReference>
<feature type="transmembrane region" description="Helical" evidence="7">
    <location>
        <begin position="101"/>
        <end position="122"/>
    </location>
</feature>
<keyword evidence="3" id="KW-1003">Cell membrane</keyword>
<evidence type="ECO:0000313" key="10">
    <source>
        <dbReference type="Proteomes" id="UP000626026"/>
    </source>
</evidence>
<dbReference type="InterPro" id="IPR045621">
    <property type="entry name" value="BPD_transp_1_N"/>
</dbReference>
<dbReference type="Gene3D" id="1.10.3720.10">
    <property type="entry name" value="MetI-like"/>
    <property type="match status" value="1"/>
</dbReference>
<keyword evidence="4 7" id="KW-0812">Transmembrane</keyword>
<feature type="transmembrane region" description="Helical" evidence="7">
    <location>
        <begin position="309"/>
        <end position="329"/>
    </location>
</feature>
<dbReference type="EMBL" id="JACTVA010000012">
    <property type="protein sequence ID" value="MBC9206976.1"/>
    <property type="molecule type" value="Genomic_DNA"/>
</dbReference>
<reference evidence="9 10" key="1">
    <citation type="journal article" date="2013" name="Int. J. Syst. Evol. Microbiol.">
        <title>Roseomonas aerophila sp. nov., isolated from air.</title>
        <authorList>
            <person name="Kim S.J."/>
            <person name="Weon H.Y."/>
            <person name="Ahn J.H."/>
            <person name="Hong S.B."/>
            <person name="Seok S.J."/>
            <person name="Whang K.S."/>
            <person name="Kwon S.W."/>
        </authorList>
    </citation>
    <scope>NUCLEOTIDE SEQUENCE [LARGE SCALE GENOMIC DNA]</scope>
    <source>
        <strain evidence="9 10">NBRC 108923</strain>
    </source>
</reference>
<dbReference type="CDD" id="cd06261">
    <property type="entry name" value="TM_PBP2"/>
    <property type="match status" value="1"/>
</dbReference>
<dbReference type="Pfam" id="PF19300">
    <property type="entry name" value="BPD_transp_1_N"/>
    <property type="match status" value="1"/>
</dbReference>
<dbReference type="PROSITE" id="PS50928">
    <property type="entry name" value="ABC_TM1"/>
    <property type="match status" value="1"/>
</dbReference>
<evidence type="ECO:0000256" key="7">
    <source>
        <dbReference type="RuleBase" id="RU363032"/>
    </source>
</evidence>
<comment type="subcellular location">
    <subcellularLocation>
        <location evidence="1 7">Cell membrane</location>
        <topology evidence="1 7">Multi-pass membrane protein</topology>
    </subcellularLocation>
</comment>
<dbReference type="InterPro" id="IPR000515">
    <property type="entry name" value="MetI-like"/>
</dbReference>
<evidence type="ECO:0000256" key="2">
    <source>
        <dbReference type="ARBA" id="ARBA00022448"/>
    </source>
</evidence>
<comment type="caution">
    <text evidence="9">The sequence shown here is derived from an EMBL/GenBank/DDBJ whole genome shotgun (WGS) entry which is preliminary data.</text>
</comment>
<feature type="domain" description="ABC transmembrane type-1" evidence="8">
    <location>
        <begin position="95"/>
        <end position="326"/>
    </location>
</feature>
<evidence type="ECO:0000256" key="6">
    <source>
        <dbReference type="ARBA" id="ARBA00023136"/>
    </source>
</evidence>
<proteinExistence type="inferred from homology"/>
<sequence>MAFLLRRLAGVVPTLFGVVVAAFVLTRLLPGDPAVFFANSVTADAATIAAVRQKLGLDLPLWQQFLVYAGQLLRGDLGQSVGTGQPVATDLLRLLPASAELTLVAFALAILVAVPLGVAAALRPGSVIDHACRLLSTAGVSLPTFVSGLLLIYIFYYQLGTAPEPIGRIDPFAIPPPGITGFLLIDTLLAGDTEGFAAAARQIVLPAVTMALFALAPLARMTRASMLGVLGSEFIRTARANGLRRRKIIVSYALRNALLPIVTTLGMVFSNMLGANVLVERVFAWPGIGSYALDSLISLDYAPVQGFMLLMATIFVLVNLVIDLLYAVIDPRTGLFHA</sequence>
<evidence type="ECO:0000256" key="4">
    <source>
        <dbReference type="ARBA" id="ARBA00022692"/>
    </source>
</evidence>
<keyword evidence="10" id="KW-1185">Reference proteome</keyword>
<evidence type="ECO:0000259" key="8">
    <source>
        <dbReference type="PROSITE" id="PS50928"/>
    </source>
</evidence>
<comment type="similarity">
    <text evidence="7">Belongs to the binding-protein-dependent transport system permease family.</text>
</comment>
<dbReference type="Proteomes" id="UP000626026">
    <property type="component" value="Unassembled WGS sequence"/>
</dbReference>
<dbReference type="PANTHER" id="PTHR43163:SF6">
    <property type="entry name" value="DIPEPTIDE TRANSPORT SYSTEM PERMEASE PROTEIN DPPB-RELATED"/>
    <property type="match status" value="1"/>
</dbReference>
<organism evidence="9 10">
    <name type="scientific">Teichococcus aerophilus</name>
    <dbReference type="NCBI Taxonomy" id="1224513"/>
    <lineage>
        <taxon>Bacteria</taxon>
        <taxon>Pseudomonadati</taxon>
        <taxon>Pseudomonadota</taxon>
        <taxon>Alphaproteobacteria</taxon>
        <taxon>Acetobacterales</taxon>
        <taxon>Roseomonadaceae</taxon>
        <taxon>Roseomonas</taxon>
    </lineage>
</organism>
<evidence type="ECO:0000256" key="3">
    <source>
        <dbReference type="ARBA" id="ARBA00022475"/>
    </source>
</evidence>
<evidence type="ECO:0000256" key="5">
    <source>
        <dbReference type="ARBA" id="ARBA00022989"/>
    </source>
</evidence>